<dbReference type="AlphaFoldDB" id="A0A1W2FQL4"/>
<dbReference type="RefSeq" id="WP_084432827.1">
    <property type="nucleotide sequence ID" value="NZ_FWXV01000010.1"/>
</dbReference>
<feature type="region of interest" description="Disordered" evidence="1">
    <location>
        <begin position="1"/>
        <end position="26"/>
    </location>
</feature>
<evidence type="ECO:0000313" key="3">
    <source>
        <dbReference type="Proteomes" id="UP000192674"/>
    </source>
</evidence>
<evidence type="ECO:0000313" key="2">
    <source>
        <dbReference type="EMBL" id="SMD24064.1"/>
    </source>
</evidence>
<accession>A0A1W2FQL4</accession>
<organism evidence="2 3">
    <name type="scientific">Kibdelosporangium aridum</name>
    <dbReference type="NCBI Taxonomy" id="2030"/>
    <lineage>
        <taxon>Bacteria</taxon>
        <taxon>Bacillati</taxon>
        <taxon>Actinomycetota</taxon>
        <taxon>Actinomycetes</taxon>
        <taxon>Pseudonocardiales</taxon>
        <taxon>Pseudonocardiaceae</taxon>
        <taxon>Kibdelosporangium</taxon>
    </lineage>
</organism>
<gene>
    <name evidence="2" type="ORF">SAMN05661093_08315</name>
</gene>
<keyword evidence="3" id="KW-1185">Reference proteome</keyword>
<sequence>MTGSGDAPLHDNYGPQARGAVQREAELPTTAWGRAMAHSPRLGLTGARSIKDIRVAVFARAGFTPMTFLKEPFVEDVRPGDGHDVIVFGAQVLRRVHAPGAFPVAPDSRTPETPH</sequence>
<name>A0A1W2FQL4_KIBAR</name>
<dbReference type="Proteomes" id="UP000192674">
    <property type="component" value="Unassembled WGS sequence"/>
</dbReference>
<reference evidence="2 3" key="1">
    <citation type="submission" date="2017-04" db="EMBL/GenBank/DDBJ databases">
        <authorList>
            <person name="Afonso C.L."/>
            <person name="Miller P.J."/>
            <person name="Scott M.A."/>
            <person name="Spackman E."/>
            <person name="Goraichik I."/>
            <person name="Dimitrov K.M."/>
            <person name="Suarez D.L."/>
            <person name="Swayne D.E."/>
        </authorList>
    </citation>
    <scope>NUCLEOTIDE SEQUENCE [LARGE SCALE GENOMIC DNA]</scope>
    <source>
        <strain evidence="2 3">DSM 43828</strain>
    </source>
</reference>
<protein>
    <submittedName>
        <fullName evidence="2">Uncharacterized protein</fullName>
    </submittedName>
</protein>
<evidence type="ECO:0000256" key="1">
    <source>
        <dbReference type="SAM" id="MobiDB-lite"/>
    </source>
</evidence>
<dbReference type="OrthoDB" id="9834336at2"/>
<dbReference type="EMBL" id="FWXV01000010">
    <property type="protein sequence ID" value="SMD24064.1"/>
    <property type="molecule type" value="Genomic_DNA"/>
</dbReference>
<proteinExistence type="predicted"/>